<dbReference type="PANTHER" id="PTHR14949:SF56">
    <property type="entry name" value="EGF-LIKE-DOMAIN, MULTIPLE 7"/>
    <property type="match status" value="1"/>
</dbReference>
<accession>A0A803TXR8</accession>
<comment type="caution">
    <text evidence="6">Lacks conserved residue(s) required for the propagation of feature annotation.</text>
</comment>
<dbReference type="Proteomes" id="UP000001646">
    <property type="component" value="Unplaced"/>
</dbReference>
<evidence type="ECO:0000256" key="1">
    <source>
        <dbReference type="ARBA" id="ARBA00022536"/>
    </source>
</evidence>
<dbReference type="AlphaFoldDB" id="A0A803TXR8"/>
<sequence length="291" mass="32699">MGGVYTVDSMPIDSALTSDSMLPFVVWRPPSWEDKAQDLVKLQLPGALCMEPRWFKQYRTAFIPPFECALRLPFFRRRKACSVEVRSRTTSYLTSHIQPVYQPYLTLCQGYRLCSKYRTAYKVSQRPAYRKISQPIYTCCPRWKWGVASHRLGCNIICHPPCQNGGTCSFLNMCSCTPGWTGRFCQTDVDECAGGTHGCSQVCLNVAGSHRCGCHRGYELQMDGKSCKAFPTDAPPASSPVENSNPMLQEDVKELKTRMAALEEVSRYPRGVEKKGGMPCQIHSESGVKLH</sequence>
<reference evidence="9" key="2">
    <citation type="submission" date="2025-08" db="UniProtKB">
        <authorList>
            <consortium name="Ensembl"/>
        </authorList>
    </citation>
    <scope>IDENTIFICATION</scope>
</reference>
<dbReference type="InterPro" id="IPR001881">
    <property type="entry name" value="EGF-like_Ca-bd_dom"/>
</dbReference>
<dbReference type="Pfam" id="PF07546">
    <property type="entry name" value="EMI"/>
    <property type="match status" value="1"/>
</dbReference>
<dbReference type="GeneTree" id="ENSGT00940000160015"/>
<evidence type="ECO:0008006" key="11">
    <source>
        <dbReference type="Google" id="ProtNLM"/>
    </source>
</evidence>
<evidence type="ECO:0000313" key="9">
    <source>
        <dbReference type="Ensembl" id="ENSACAP00000040008.1"/>
    </source>
</evidence>
<feature type="domain" description="EGF-like" evidence="7">
    <location>
        <begin position="155"/>
        <end position="186"/>
    </location>
</feature>
<dbReference type="SMART" id="SM00181">
    <property type="entry name" value="EGF"/>
    <property type="match status" value="2"/>
</dbReference>
<dbReference type="Pfam" id="PF07645">
    <property type="entry name" value="EGF_CA"/>
    <property type="match status" value="1"/>
</dbReference>
<protein>
    <recommendedName>
        <fullName evidence="11">EGF like domain multiple 7</fullName>
    </recommendedName>
</protein>
<feature type="disulfide bond" evidence="6">
    <location>
        <begin position="158"/>
        <end position="168"/>
    </location>
</feature>
<evidence type="ECO:0000256" key="5">
    <source>
        <dbReference type="ARBA" id="ARBA00023157"/>
    </source>
</evidence>
<dbReference type="InterPro" id="IPR011489">
    <property type="entry name" value="EMI_domain"/>
</dbReference>
<organism evidence="9 10">
    <name type="scientific">Anolis carolinensis</name>
    <name type="common">Green anole</name>
    <name type="synonym">American chameleon</name>
    <dbReference type="NCBI Taxonomy" id="28377"/>
    <lineage>
        <taxon>Eukaryota</taxon>
        <taxon>Metazoa</taxon>
        <taxon>Chordata</taxon>
        <taxon>Craniata</taxon>
        <taxon>Vertebrata</taxon>
        <taxon>Euteleostomi</taxon>
        <taxon>Lepidosauria</taxon>
        <taxon>Squamata</taxon>
        <taxon>Bifurcata</taxon>
        <taxon>Unidentata</taxon>
        <taxon>Episquamata</taxon>
        <taxon>Toxicofera</taxon>
        <taxon>Iguania</taxon>
        <taxon>Dactyloidae</taxon>
        <taxon>Anolis</taxon>
    </lineage>
</organism>
<dbReference type="PROSITE" id="PS51041">
    <property type="entry name" value="EMI"/>
    <property type="match status" value="1"/>
</dbReference>
<dbReference type="PROSITE" id="PS50026">
    <property type="entry name" value="EGF_3"/>
    <property type="match status" value="1"/>
</dbReference>
<dbReference type="SUPFAM" id="SSF57196">
    <property type="entry name" value="EGF/Laminin"/>
    <property type="match status" value="2"/>
</dbReference>
<evidence type="ECO:0000256" key="3">
    <source>
        <dbReference type="ARBA" id="ARBA00022737"/>
    </source>
</evidence>
<evidence type="ECO:0000313" key="10">
    <source>
        <dbReference type="Proteomes" id="UP000001646"/>
    </source>
</evidence>
<keyword evidence="3" id="KW-0677">Repeat</keyword>
<feature type="domain" description="EMI" evidence="8">
    <location>
        <begin position="77"/>
        <end position="156"/>
    </location>
</feature>
<dbReference type="FunFam" id="2.10.25.10:FF:000010">
    <property type="entry name" value="Pro-epidermal growth factor"/>
    <property type="match status" value="1"/>
</dbReference>
<keyword evidence="1 6" id="KW-0245">EGF-like domain</keyword>
<dbReference type="PANTHER" id="PTHR14949">
    <property type="entry name" value="EGF-LIKE-DOMAIN, MULTIPLE 7, 8"/>
    <property type="match status" value="1"/>
</dbReference>
<evidence type="ECO:0000259" key="8">
    <source>
        <dbReference type="PROSITE" id="PS51041"/>
    </source>
</evidence>
<evidence type="ECO:0000256" key="4">
    <source>
        <dbReference type="ARBA" id="ARBA00022837"/>
    </source>
</evidence>
<name>A0A803TXR8_ANOCA</name>
<feature type="disulfide bond" evidence="6">
    <location>
        <begin position="176"/>
        <end position="185"/>
    </location>
</feature>
<dbReference type="CDD" id="cd00054">
    <property type="entry name" value="EGF_CA"/>
    <property type="match status" value="1"/>
</dbReference>
<reference evidence="9" key="1">
    <citation type="submission" date="2009-12" db="EMBL/GenBank/DDBJ databases">
        <title>The Genome Sequence of Anolis carolinensis (Green Anole Lizard).</title>
        <authorList>
            <consortium name="The Genome Sequencing Platform"/>
            <person name="Di Palma F."/>
            <person name="Alfoldi J."/>
            <person name="Heiman D."/>
            <person name="Young S."/>
            <person name="Grabherr M."/>
            <person name="Johnson J."/>
            <person name="Lander E.S."/>
            <person name="Lindblad-Toh K."/>
        </authorList>
    </citation>
    <scope>NUCLEOTIDE SEQUENCE [LARGE SCALE GENOMIC DNA]</scope>
    <source>
        <strain evidence="9">JBL SC #1</strain>
    </source>
</reference>
<dbReference type="Bgee" id="ENSACAG00000028678">
    <property type="expression patterns" value="Expressed in lung and 13 other cell types or tissues"/>
</dbReference>
<dbReference type="SMART" id="SM00179">
    <property type="entry name" value="EGF_CA"/>
    <property type="match status" value="1"/>
</dbReference>
<dbReference type="Gene3D" id="2.10.25.10">
    <property type="entry name" value="Laminin"/>
    <property type="match status" value="2"/>
</dbReference>
<evidence type="ECO:0000259" key="7">
    <source>
        <dbReference type="PROSITE" id="PS50026"/>
    </source>
</evidence>
<dbReference type="InterPro" id="IPR050969">
    <property type="entry name" value="Dev_Signal_Modulators"/>
</dbReference>
<dbReference type="Ensembl" id="ENSACAT00000050210.1">
    <property type="protein sequence ID" value="ENSACAP00000040008.1"/>
    <property type="gene ID" value="ENSACAG00000028678.2"/>
</dbReference>
<evidence type="ECO:0000256" key="2">
    <source>
        <dbReference type="ARBA" id="ARBA00022729"/>
    </source>
</evidence>
<dbReference type="PROSITE" id="PS00022">
    <property type="entry name" value="EGF_1"/>
    <property type="match status" value="1"/>
</dbReference>
<dbReference type="InParanoid" id="A0A803TXR8"/>
<keyword evidence="4" id="KW-0106">Calcium</keyword>
<dbReference type="InterPro" id="IPR000742">
    <property type="entry name" value="EGF"/>
</dbReference>
<dbReference type="PROSITE" id="PS01186">
    <property type="entry name" value="EGF_2"/>
    <property type="match status" value="2"/>
</dbReference>
<keyword evidence="5 6" id="KW-1015">Disulfide bond</keyword>
<dbReference type="GO" id="GO:0005509">
    <property type="term" value="F:calcium ion binding"/>
    <property type="evidence" value="ECO:0007669"/>
    <property type="project" value="InterPro"/>
</dbReference>
<dbReference type="InterPro" id="IPR049883">
    <property type="entry name" value="NOTCH1_EGF-like"/>
</dbReference>
<keyword evidence="10" id="KW-1185">Reference proteome</keyword>
<reference evidence="9" key="3">
    <citation type="submission" date="2025-09" db="UniProtKB">
        <authorList>
            <consortium name="Ensembl"/>
        </authorList>
    </citation>
    <scope>IDENTIFICATION</scope>
</reference>
<evidence type="ECO:0000256" key="6">
    <source>
        <dbReference type="PROSITE-ProRule" id="PRU00076"/>
    </source>
</evidence>
<proteinExistence type="predicted"/>
<keyword evidence="2" id="KW-0732">Signal</keyword>